<feature type="domain" description="AB hydrolase-1" evidence="2">
    <location>
        <begin position="47"/>
        <end position="293"/>
    </location>
</feature>
<protein>
    <submittedName>
        <fullName evidence="3">Alpha/beta hydrolase</fullName>
    </submittedName>
</protein>
<evidence type="ECO:0000256" key="1">
    <source>
        <dbReference type="SAM" id="SignalP"/>
    </source>
</evidence>
<feature type="signal peptide" evidence="1">
    <location>
        <begin position="1"/>
        <end position="24"/>
    </location>
</feature>
<keyword evidence="4" id="KW-1185">Reference proteome</keyword>
<sequence>MSHRIIRRLATLALAACALSTLHAADAPSWQVDTLKVERHGSGGHAVILIPGLAGGAWVWKDTVADLEKRDTVYVVTLAGFDGTPPPSGDGQWLDRADDALARLIADRHIAHPILVGHSLGGTLALRFAGRHPDLVGGVVAVDGLPVFPGMERVDATQRAAIAGGLRAQMESATPEAFQAQQLQYMKSVGTLDPSIAERVAPLNARSDRKAVARYMAEDVGADFRPDLKAAKAPILEIMPYSQADANAGPVKLTQAQKTAYYASLLADAPNARVVPIAPSRHYVMLDQPATFLKTLNAFIEAH</sequence>
<reference evidence="3 4" key="1">
    <citation type="journal article" date="2024" name="Curr. Microbiol.">
        <title>Luteibacter sahnii sp. nov., A Novel Yellow-Colored Xanthomonadin Pigment Producing Probiotic Bacterium from Healthy Rice Seed Microbiome.</title>
        <authorList>
            <person name="Jaiswal G."/>
            <person name="Rana R."/>
            <person name="Nayak P.K."/>
            <person name="Chouhan R."/>
            <person name="Gandhi S.G."/>
            <person name="Patel H.K."/>
            <person name="Patil P.B."/>
        </authorList>
    </citation>
    <scope>NUCLEOTIDE SEQUENCE [LARGE SCALE GENOMIC DNA]</scope>
    <source>
        <strain evidence="3 4">PPL201</strain>
    </source>
</reference>
<dbReference type="InterPro" id="IPR000073">
    <property type="entry name" value="AB_hydrolase_1"/>
</dbReference>
<evidence type="ECO:0000313" key="4">
    <source>
        <dbReference type="Proteomes" id="UP001528850"/>
    </source>
</evidence>
<dbReference type="Proteomes" id="UP001528850">
    <property type="component" value="Unassembled WGS sequence"/>
</dbReference>
<gene>
    <name evidence="3" type="ORF">P3W24_14330</name>
</gene>
<keyword evidence="3" id="KW-0378">Hydrolase</keyword>
<dbReference type="Pfam" id="PF12697">
    <property type="entry name" value="Abhydrolase_6"/>
    <property type="match status" value="1"/>
</dbReference>
<dbReference type="InterPro" id="IPR050266">
    <property type="entry name" value="AB_hydrolase_sf"/>
</dbReference>
<comment type="caution">
    <text evidence="3">The sequence shown here is derived from an EMBL/GenBank/DDBJ whole genome shotgun (WGS) entry which is preliminary data.</text>
</comment>
<dbReference type="PANTHER" id="PTHR43798">
    <property type="entry name" value="MONOACYLGLYCEROL LIPASE"/>
    <property type="match status" value="1"/>
</dbReference>
<keyword evidence="1" id="KW-0732">Signal</keyword>
<dbReference type="EMBL" id="JARJJS010000004">
    <property type="protein sequence ID" value="MDF4026149.1"/>
    <property type="molecule type" value="Genomic_DNA"/>
</dbReference>
<accession>A0ABT6BDD3</accession>
<feature type="chain" id="PRO_5046193470" evidence="1">
    <location>
        <begin position="25"/>
        <end position="303"/>
    </location>
</feature>
<dbReference type="GO" id="GO:0016787">
    <property type="term" value="F:hydrolase activity"/>
    <property type="evidence" value="ECO:0007669"/>
    <property type="project" value="UniProtKB-KW"/>
</dbReference>
<evidence type="ECO:0000259" key="2">
    <source>
        <dbReference type="Pfam" id="PF12697"/>
    </source>
</evidence>
<proteinExistence type="predicted"/>
<evidence type="ECO:0000313" key="3">
    <source>
        <dbReference type="EMBL" id="MDF4026149.1"/>
    </source>
</evidence>
<dbReference type="PANTHER" id="PTHR43798:SF33">
    <property type="entry name" value="HYDROLASE, PUTATIVE (AFU_ORTHOLOGUE AFUA_2G14860)-RELATED"/>
    <property type="match status" value="1"/>
</dbReference>
<name>A0ABT6BDD3_9GAMM</name>
<dbReference type="Gene3D" id="3.40.50.1820">
    <property type="entry name" value="alpha/beta hydrolase"/>
    <property type="match status" value="1"/>
</dbReference>
<dbReference type="InterPro" id="IPR029058">
    <property type="entry name" value="AB_hydrolase_fold"/>
</dbReference>
<organism evidence="3 4">
    <name type="scientific">Luteibacter sahnii</name>
    <dbReference type="NCBI Taxonomy" id="3021977"/>
    <lineage>
        <taxon>Bacteria</taxon>
        <taxon>Pseudomonadati</taxon>
        <taxon>Pseudomonadota</taxon>
        <taxon>Gammaproteobacteria</taxon>
        <taxon>Lysobacterales</taxon>
        <taxon>Rhodanobacteraceae</taxon>
        <taxon>Luteibacter</taxon>
    </lineage>
</organism>
<dbReference type="SUPFAM" id="SSF53474">
    <property type="entry name" value="alpha/beta-Hydrolases"/>
    <property type="match status" value="1"/>
</dbReference>